<gene>
    <name evidence="2" type="primary">WBGene00275628</name>
</gene>
<evidence type="ECO:0000256" key="1">
    <source>
        <dbReference type="SAM" id="MobiDB-lite"/>
    </source>
</evidence>
<sequence>MGGGGLFHSPYRHLPCIPSPFSLLPLPTPRPATPPDWRAPPSACSASAQRESAAAQTASHLERRGILYPTDNRQGFFY</sequence>
<feature type="compositionally biased region" description="Pro residues" evidence="1">
    <location>
        <begin position="27"/>
        <end position="38"/>
    </location>
</feature>
<protein>
    <submittedName>
        <fullName evidence="2">Uncharacterized protein</fullName>
    </submittedName>
</protein>
<proteinExistence type="predicted"/>
<feature type="compositionally biased region" description="Low complexity" evidence="1">
    <location>
        <begin position="39"/>
        <end position="59"/>
    </location>
</feature>
<dbReference type="Proteomes" id="UP000005239">
    <property type="component" value="Unassembled WGS sequence"/>
</dbReference>
<dbReference type="AlphaFoldDB" id="A0A2A6BTC7"/>
<dbReference type="EnsemblMetazoa" id="PPA37259.1">
    <property type="protein sequence ID" value="PPA37259.1"/>
    <property type="gene ID" value="WBGene00275628"/>
</dbReference>
<name>A0A2A6BTC7_PRIPA</name>
<evidence type="ECO:0000313" key="3">
    <source>
        <dbReference type="Proteomes" id="UP000005239"/>
    </source>
</evidence>
<organism evidence="2 3">
    <name type="scientific">Pristionchus pacificus</name>
    <name type="common">Parasitic nematode worm</name>
    <dbReference type="NCBI Taxonomy" id="54126"/>
    <lineage>
        <taxon>Eukaryota</taxon>
        <taxon>Metazoa</taxon>
        <taxon>Ecdysozoa</taxon>
        <taxon>Nematoda</taxon>
        <taxon>Chromadorea</taxon>
        <taxon>Rhabditida</taxon>
        <taxon>Rhabditina</taxon>
        <taxon>Diplogasteromorpha</taxon>
        <taxon>Diplogasteroidea</taxon>
        <taxon>Neodiplogasteridae</taxon>
        <taxon>Pristionchus</taxon>
    </lineage>
</organism>
<accession>A0A8R1YR79</accession>
<keyword evidence="3" id="KW-1185">Reference proteome</keyword>
<reference evidence="2" key="2">
    <citation type="submission" date="2022-06" db="UniProtKB">
        <authorList>
            <consortium name="EnsemblMetazoa"/>
        </authorList>
    </citation>
    <scope>IDENTIFICATION</scope>
    <source>
        <strain evidence="2">PS312</strain>
    </source>
</reference>
<accession>A0A2A6BTC7</accession>
<feature type="region of interest" description="Disordered" evidence="1">
    <location>
        <begin position="27"/>
        <end position="59"/>
    </location>
</feature>
<evidence type="ECO:0000313" key="2">
    <source>
        <dbReference type="EnsemblMetazoa" id="PPA37259.1"/>
    </source>
</evidence>
<reference evidence="3" key="1">
    <citation type="journal article" date="2008" name="Nat. Genet.">
        <title>The Pristionchus pacificus genome provides a unique perspective on nematode lifestyle and parasitism.</title>
        <authorList>
            <person name="Dieterich C."/>
            <person name="Clifton S.W."/>
            <person name="Schuster L.N."/>
            <person name="Chinwalla A."/>
            <person name="Delehaunty K."/>
            <person name="Dinkelacker I."/>
            <person name="Fulton L."/>
            <person name="Fulton R."/>
            <person name="Godfrey J."/>
            <person name="Minx P."/>
            <person name="Mitreva M."/>
            <person name="Roeseler W."/>
            <person name="Tian H."/>
            <person name="Witte H."/>
            <person name="Yang S.P."/>
            <person name="Wilson R.K."/>
            <person name="Sommer R.J."/>
        </authorList>
    </citation>
    <scope>NUCLEOTIDE SEQUENCE [LARGE SCALE GENOMIC DNA]</scope>
    <source>
        <strain evidence="3">PS312</strain>
    </source>
</reference>